<feature type="signal peptide" evidence="3">
    <location>
        <begin position="1"/>
        <end position="25"/>
    </location>
</feature>
<dbReference type="EMBL" id="BONE01000033">
    <property type="protein sequence ID" value="GIF74597.1"/>
    <property type="molecule type" value="Genomic_DNA"/>
</dbReference>
<dbReference type="NCBIfam" id="NF038134">
    <property type="entry name" value="choice_anch_M"/>
    <property type="match status" value="2"/>
</dbReference>
<feature type="region of interest" description="Disordered" evidence="1">
    <location>
        <begin position="451"/>
        <end position="471"/>
    </location>
</feature>
<gene>
    <name evidence="4" type="ORF">Asi02nite_41150</name>
</gene>
<evidence type="ECO:0008006" key="6">
    <source>
        <dbReference type="Google" id="ProtNLM"/>
    </source>
</evidence>
<dbReference type="Proteomes" id="UP000604117">
    <property type="component" value="Unassembled WGS sequence"/>
</dbReference>
<keyword evidence="2" id="KW-0472">Membrane</keyword>
<dbReference type="NCBIfam" id="TIGR03773">
    <property type="entry name" value="anch_rpt_wall"/>
    <property type="match status" value="1"/>
</dbReference>
<protein>
    <recommendedName>
        <fullName evidence="6">ABC transporter-associated repeat protein</fullName>
    </recommendedName>
</protein>
<feature type="compositionally biased region" description="Low complexity" evidence="1">
    <location>
        <begin position="227"/>
        <end position="242"/>
    </location>
</feature>
<dbReference type="RefSeq" id="WP_203715278.1">
    <property type="nucleotide sequence ID" value="NZ_BONE01000033.1"/>
</dbReference>
<sequence length="508" mass="51971">MKRTAAAIICVAGVTALSGPLPARAEPRTLSVAGADLVSVRVESDGLVLNTRDAGQVRAGHPGTDPSHVTLDAGDGFTGTAPDRLSFLGPPGTPVWVLAADGDFPAFDATGVPTGRLADDTLTVELVGVDGPGQFHAYAQSGLGAVDLLLGSAASEPTTTVLRAGHRRGGVLWAFDTPGSYQVALAVTGRERGGRELRDEATFRVEVPPISVSETAAPPEAKPSPAAPRRAAEAKNAPGVAAPAPPPRVVAPAPPPKGAPASGRKVIADGHVDMGPSLNGSSWTIRLRDDTTSPAAWRNLSDVVLHVVDKAKIKVPAGSEYAFLGRAGSDVWMLPQAQQAGIVWPGWNTQDPSVVNGTRGAVTWRLTSVTGPGQFKLFLTGSFGRPEVLFDSGRKLPQQLAIPPNTHAHGSWAFTRPGIYHLGVEMAGTAKDGKALVDRRTLNIAVGDVDPDGAFGAPGGDPGSGGEGGRLAQTGASWTIAAALLGSGLVVGGGVLVVGARRRRGVEG</sequence>
<proteinExistence type="predicted"/>
<evidence type="ECO:0000313" key="4">
    <source>
        <dbReference type="EMBL" id="GIF74597.1"/>
    </source>
</evidence>
<feature type="compositionally biased region" description="Gly residues" evidence="1">
    <location>
        <begin position="456"/>
        <end position="469"/>
    </location>
</feature>
<feature type="transmembrane region" description="Helical" evidence="2">
    <location>
        <begin position="478"/>
        <end position="500"/>
    </location>
</feature>
<keyword evidence="2" id="KW-1133">Transmembrane helix</keyword>
<reference evidence="4 5" key="1">
    <citation type="submission" date="2021-01" db="EMBL/GenBank/DDBJ databases">
        <title>Whole genome shotgun sequence of Asanoa siamensis NBRC 107932.</title>
        <authorList>
            <person name="Komaki H."/>
            <person name="Tamura T."/>
        </authorList>
    </citation>
    <scope>NUCLEOTIDE SEQUENCE [LARGE SCALE GENOMIC DNA]</scope>
    <source>
        <strain evidence="4 5">NBRC 107932</strain>
    </source>
</reference>
<dbReference type="InterPro" id="IPR022395">
    <property type="entry name" value="CHP03773_ABC_transptr-like"/>
</dbReference>
<evidence type="ECO:0000256" key="3">
    <source>
        <dbReference type="SAM" id="SignalP"/>
    </source>
</evidence>
<feature type="compositionally biased region" description="Pro residues" evidence="1">
    <location>
        <begin position="243"/>
        <end position="258"/>
    </location>
</feature>
<evidence type="ECO:0000313" key="5">
    <source>
        <dbReference type="Proteomes" id="UP000604117"/>
    </source>
</evidence>
<keyword evidence="5" id="KW-1185">Reference proteome</keyword>
<dbReference type="NCBIfam" id="TIGR01167">
    <property type="entry name" value="LPXTG_anchor"/>
    <property type="match status" value="1"/>
</dbReference>
<comment type="caution">
    <text evidence="4">The sequence shown here is derived from an EMBL/GenBank/DDBJ whole genome shotgun (WGS) entry which is preliminary data.</text>
</comment>
<keyword evidence="3" id="KW-0732">Signal</keyword>
<dbReference type="NCBIfam" id="TIGR03769">
    <property type="entry name" value="P_ac_wall_RPT"/>
    <property type="match status" value="1"/>
</dbReference>
<evidence type="ECO:0000256" key="1">
    <source>
        <dbReference type="SAM" id="MobiDB-lite"/>
    </source>
</evidence>
<feature type="region of interest" description="Disordered" evidence="1">
    <location>
        <begin position="208"/>
        <end position="264"/>
    </location>
</feature>
<feature type="chain" id="PRO_5047518681" description="ABC transporter-associated repeat protein" evidence="3">
    <location>
        <begin position="26"/>
        <end position="508"/>
    </location>
</feature>
<evidence type="ECO:0000256" key="2">
    <source>
        <dbReference type="SAM" id="Phobius"/>
    </source>
</evidence>
<name>A0ABQ4CTI4_9ACTN</name>
<accession>A0ABQ4CTI4</accession>
<organism evidence="4 5">
    <name type="scientific">Asanoa siamensis</name>
    <dbReference type="NCBI Taxonomy" id="926357"/>
    <lineage>
        <taxon>Bacteria</taxon>
        <taxon>Bacillati</taxon>
        <taxon>Actinomycetota</taxon>
        <taxon>Actinomycetes</taxon>
        <taxon>Micromonosporales</taxon>
        <taxon>Micromonosporaceae</taxon>
        <taxon>Asanoa</taxon>
    </lineage>
</organism>
<keyword evidence="2" id="KW-0812">Transmembrane</keyword>
<dbReference type="InterPro" id="IPR022435">
    <property type="entry name" value="Surface-anchored_actinobac"/>
</dbReference>